<keyword evidence="1" id="KW-0472">Membrane</keyword>
<proteinExistence type="predicted"/>
<feature type="transmembrane region" description="Helical" evidence="1">
    <location>
        <begin position="109"/>
        <end position="130"/>
    </location>
</feature>
<dbReference type="OrthoDB" id="531610at2759"/>
<evidence type="ECO:0000256" key="1">
    <source>
        <dbReference type="SAM" id="Phobius"/>
    </source>
</evidence>
<evidence type="ECO:0000313" key="2">
    <source>
        <dbReference type="EMBL" id="PNH05879.1"/>
    </source>
</evidence>
<accession>A0A2J8A036</accession>
<protein>
    <submittedName>
        <fullName evidence="2">Uncharacterized protein</fullName>
    </submittedName>
</protein>
<feature type="non-terminal residue" evidence="2">
    <location>
        <position position="1"/>
    </location>
</feature>
<feature type="transmembrane region" description="Helical" evidence="1">
    <location>
        <begin position="6"/>
        <end position="23"/>
    </location>
</feature>
<dbReference type="Proteomes" id="UP000236333">
    <property type="component" value="Unassembled WGS sequence"/>
</dbReference>
<organism evidence="2 3">
    <name type="scientific">Tetrabaena socialis</name>
    <dbReference type="NCBI Taxonomy" id="47790"/>
    <lineage>
        <taxon>Eukaryota</taxon>
        <taxon>Viridiplantae</taxon>
        <taxon>Chlorophyta</taxon>
        <taxon>core chlorophytes</taxon>
        <taxon>Chlorophyceae</taxon>
        <taxon>CS clade</taxon>
        <taxon>Chlamydomonadales</taxon>
        <taxon>Tetrabaenaceae</taxon>
        <taxon>Tetrabaena</taxon>
    </lineage>
</organism>
<sequence>TWPFVLELLMLAVNAVLLGVSYAKETDVIRYHNFIANSVYAAFGVLSCMLSVPFTLQYVREFVPPSASTHDKVMRAAYATTAAWTAAFVTNTLLYLVPICKGRDWEHSHALNLVFRIILPIFVALFAAIFCRIWPIRVLQHLIGSLGFDATARKVVVNPLAMPYGMYMAGGPVQIHATAV</sequence>
<comment type="caution">
    <text evidence="2">The sequence shown here is derived from an EMBL/GenBank/DDBJ whole genome shotgun (WGS) entry which is preliminary data.</text>
</comment>
<gene>
    <name evidence="2" type="ORF">TSOC_007824</name>
</gene>
<name>A0A2J8A036_9CHLO</name>
<dbReference type="AlphaFoldDB" id="A0A2J8A036"/>
<keyword evidence="1" id="KW-1133">Transmembrane helix</keyword>
<keyword evidence="3" id="KW-1185">Reference proteome</keyword>
<feature type="transmembrane region" description="Helical" evidence="1">
    <location>
        <begin position="35"/>
        <end position="56"/>
    </location>
</feature>
<reference evidence="2 3" key="1">
    <citation type="journal article" date="2017" name="Mol. Biol. Evol.">
        <title>The 4-celled Tetrabaena socialis nuclear genome reveals the essential components for genetic control of cell number at the origin of multicellularity in the volvocine lineage.</title>
        <authorList>
            <person name="Featherston J."/>
            <person name="Arakaki Y."/>
            <person name="Hanschen E.R."/>
            <person name="Ferris P.J."/>
            <person name="Michod R.E."/>
            <person name="Olson B.J.S.C."/>
            <person name="Nozaki H."/>
            <person name="Durand P.M."/>
        </authorList>
    </citation>
    <scope>NUCLEOTIDE SEQUENCE [LARGE SCALE GENOMIC DNA]</scope>
    <source>
        <strain evidence="2 3">NIES-571</strain>
    </source>
</reference>
<keyword evidence="1" id="KW-0812">Transmembrane</keyword>
<evidence type="ECO:0000313" key="3">
    <source>
        <dbReference type="Proteomes" id="UP000236333"/>
    </source>
</evidence>
<feature type="transmembrane region" description="Helical" evidence="1">
    <location>
        <begin position="76"/>
        <end position="97"/>
    </location>
</feature>
<dbReference type="EMBL" id="PGGS01000274">
    <property type="protein sequence ID" value="PNH05879.1"/>
    <property type="molecule type" value="Genomic_DNA"/>
</dbReference>